<name>A0AAE0J4R0_9PEZI</name>
<keyword evidence="1" id="KW-1133">Transmembrane helix</keyword>
<evidence type="ECO:0000313" key="2">
    <source>
        <dbReference type="EMBL" id="KAK3336535.1"/>
    </source>
</evidence>
<evidence type="ECO:0000313" key="3">
    <source>
        <dbReference type="Proteomes" id="UP001286456"/>
    </source>
</evidence>
<keyword evidence="3" id="KW-1185">Reference proteome</keyword>
<dbReference type="AlphaFoldDB" id="A0AAE0J4R0"/>
<feature type="transmembrane region" description="Helical" evidence="1">
    <location>
        <begin position="12"/>
        <end position="31"/>
    </location>
</feature>
<dbReference type="EMBL" id="JAUEPO010000001">
    <property type="protein sequence ID" value="KAK3336535.1"/>
    <property type="molecule type" value="Genomic_DNA"/>
</dbReference>
<sequence length="161" mass="18048">MDAFFDLAGEAYHNVGSVFVVLLFLFFLVPIHGMPLPVFLISLGCPCTRVPVYLSYTSISQPYITEIMNDDDTKREYQPAQSRLYVPSASRCVSLAHTLLHLPGTIQRAVGFLGAHSMVTTYSSKRDRAGGQLYGCFVLRSSQRRKTWPAIHCIELCLKGW</sequence>
<reference evidence="2" key="1">
    <citation type="journal article" date="2023" name="Mol. Phylogenet. Evol.">
        <title>Genome-scale phylogeny and comparative genomics of the fungal order Sordariales.</title>
        <authorList>
            <person name="Hensen N."/>
            <person name="Bonometti L."/>
            <person name="Westerberg I."/>
            <person name="Brannstrom I.O."/>
            <person name="Guillou S."/>
            <person name="Cros-Aarteil S."/>
            <person name="Calhoun S."/>
            <person name="Haridas S."/>
            <person name="Kuo A."/>
            <person name="Mondo S."/>
            <person name="Pangilinan J."/>
            <person name="Riley R."/>
            <person name="LaButti K."/>
            <person name="Andreopoulos B."/>
            <person name="Lipzen A."/>
            <person name="Chen C."/>
            <person name="Yan M."/>
            <person name="Daum C."/>
            <person name="Ng V."/>
            <person name="Clum A."/>
            <person name="Steindorff A."/>
            <person name="Ohm R.A."/>
            <person name="Martin F."/>
            <person name="Silar P."/>
            <person name="Natvig D.O."/>
            <person name="Lalanne C."/>
            <person name="Gautier V."/>
            <person name="Ament-Velasquez S.L."/>
            <person name="Kruys A."/>
            <person name="Hutchinson M.I."/>
            <person name="Powell A.J."/>
            <person name="Barry K."/>
            <person name="Miller A.N."/>
            <person name="Grigoriev I.V."/>
            <person name="Debuchy R."/>
            <person name="Gladieux P."/>
            <person name="Hiltunen Thoren M."/>
            <person name="Johannesson H."/>
        </authorList>
    </citation>
    <scope>NUCLEOTIDE SEQUENCE</scope>
    <source>
        <strain evidence="2">SMH4131-1</strain>
    </source>
</reference>
<keyword evidence="1" id="KW-0812">Transmembrane</keyword>
<proteinExistence type="predicted"/>
<evidence type="ECO:0000256" key="1">
    <source>
        <dbReference type="SAM" id="Phobius"/>
    </source>
</evidence>
<gene>
    <name evidence="2" type="ORF">B0T19DRAFT_42072</name>
</gene>
<protein>
    <submittedName>
        <fullName evidence="2">Uncharacterized protein</fullName>
    </submittedName>
</protein>
<dbReference type="Proteomes" id="UP001286456">
    <property type="component" value="Unassembled WGS sequence"/>
</dbReference>
<keyword evidence="1" id="KW-0472">Membrane</keyword>
<comment type="caution">
    <text evidence="2">The sequence shown here is derived from an EMBL/GenBank/DDBJ whole genome shotgun (WGS) entry which is preliminary data.</text>
</comment>
<reference evidence="2" key="2">
    <citation type="submission" date="2023-06" db="EMBL/GenBank/DDBJ databases">
        <authorList>
            <consortium name="Lawrence Berkeley National Laboratory"/>
            <person name="Haridas S."/>
            <person name="Hensen N."/>
            <person name="Bonometti L."/>
            <person name="Westerberg I."/>
            <person name="Brannstrom I.O."/>
            <person name="Guillou S."/>
            <person name="Cros-Aarteil S."/>
            <person name="Calhoun S."/>
            <person name="Kuo A."/>
            <person name="Mondo S."/>
            <person name="Pangilinan J."/>
            <person name="Riley R."/>
            <person name="Labutti K."/>
            <person name="Andreopoulos B."/>
            <person name="Lipzen A."/>
            <person name="Chen C."/>
            <person name="Yanf M."/>
            <person name="Daum C."/>
            <person name="Ng V."/>
            <person name="Clum A."/>
            <person name="Steindorff A."/>
            <person name="Ohm R."/>
            <person name="Martin F."/>
            <person name="Silar P."/>
            <person name="Natvig D."/>
            <person name="Lalanne C."/>
            <person name="Gautier V."/>
            <person name="Ament-Velasquez S.L."/>
            <person name="Kruys A."/>
            <person name="Hutchinson M.I."/>
            <person name="Powell A.J."/>
            <person name="Barry K."/>
            <person name="Miller A.N."/>
            <person name="Grigoriev I.V."/>
            <person name="Debuchy R."/>
            <person name="Gladieux P."/>
            <person name="Thoren M.H."/>
            <person name="Johannesson H."/>
        </authorList>
    </citation>
    <scope>NUCLEOTIDE SEQUENCE</scope>
    <source>
        <strain evidence="2">SMH4131-1</strain>
    </source>
</reference>
<organism evidence="2 3">
    <name type="scientific">Cercophora scortea</name>
    <dbReference type="NCBI Taxonomy" id="314031"/>
    <lineage>
        <taxon>Eukaryota</taxon>
        <taxon>Fungi</taxon>
        <taxon>Dikarya</taxon>
        <taxon>Ascomycota</taxon>
        <taxon>Pezizomycotina</taxon>
        <taxon>Sordariomycetes</taxon>
        <taxon>Sordariomycetidae</taxon>
        <taxon>Sordariales</taxon>
        <taxon>Lasiosphaeriaceae</taxon>
        <taxon>Cercophora</taxon>
    </lineage>
</organism>
<accession>A0AAE0J4R0</accession>